<name>A0A3A3G4Q3_9BURK</name>
<reference evidence="3" key="1">
    <citation type="submission" date="2018-09" db="EMBL/GenBank/DDBJ databases">
        <authorList>
            <person name="Zhu H."/>
        </authorList>
    </citation>
    <scope>NUCLEOTIDE SEQUENCE [LARGE SCALE GENOMIC DNA]</scope>
    <source>
        <strain evidence="3">K1S02-23</strain>
    </source>
</reference>
<dbReference type="Proteomes" id="UP000266327">
    <property type="component" value="Unassembled WGS sequence"/>
</dbReference>
<dbReference type="Gene3D" id="3.30.1540.10">
    <property type="entry name" value="formyl-coa transferase, domain 3"/>
    <property type="match status" value="1"/>
</dbReference>
<dbReference type="PANTHER" id="PTHR48207:SF3">
    <property type="entry name" value="SUCCINATE--HYDROXYMETHYLGLUTARATE COA-TRANSFERASE"/>
    <property type="match status" value="1"/>
</dbReference>
<dbReference type="InterPro" id="IPR044855">
    <property type="entry name" value="CoA-Trfase_III_dom3_sf"/>
</dbReference>
<organism evidence="2 3">
    <name type="scientific">Noviherbaspirillum sedimenti</name>
    <dbReference type="NCBI Taxonomy" id="2320865"/>
    <lineage>
        <taxon>Bacteria</taxon>
        <taxon>Pseudomonadati</taxon>
        <taxon>Pseudomonadota</taxon>
        <taxon>Betaproteobacteria</taxon>
        <taxon>Burkholderiales</taxon>
        <taxon>Oxalobacteraceae</taxon>
        <taxon>Noviherbaspirillum</taxon>
    </lineage>
</organism>
<dbReference type="OrthoDB" id="9797653at2"/>
<dbReference type="InterPro" id="IPR050483">
    <property type="entry name" value="CoA-transferase_III_domain"/>
</dbReference>
<gene>
    <name evidence="2" type="ORF">D3878_19250</name>
</gene>
<dbReference type="InterPro" id="IPR023606">
    <property type="entry name" value="CoA-Trfase_III_dom_1_sf"/>
</dbReference>
<evidence type="ECO:0000313" key="2">
    <source>
        <dbReference type="EMBL" id="RJG03468.1"/>
    </source>
</evidence>
<dbReference type="SUPFAM" id="SSF89796">
    <property type="entry name" value="CoA-transferase family III (CaiB/BaiF)"/>
    <property type="match status" value="1"/>
</dbReference>
<keyword evidence="3" id="KW-1185">Reference proteome</keyword>
<dbReference type="RefSeq" id="WP_119786961.1">
    <property type="nucleotide sequence ID" value="NZ_QYUQ01000002.1"/>
</dbReference>
<dbReference type="AlphaFoldDB" id="A0A3A3G4Q3"/>
<dbReference type="EMBL" id="QYUQ01000002">
    <property type="protein sequence ID" value="RJG03468.1"/>
    <property type="molecule type" value="Genomic_DNA"/>
</dbReference>
<protein>
    <submittedName>
        <fullName evidence="2">CoA transferase</fullName>
    </submittedName>
</protein>
<proteinExistence type="predicted"/>
<dbReference type="InterPro" id="IPR003673">
    <property type="entry name" value="CoA-Trfase_fam_III"/>
</dbReference>
<evidence type="ECO:0000256" key="1">
    <source>
        <dbReference type="ARBA" id="ARBA00022679"/>
    </source>
</evidence>
<evidence type="ECO:0000313" key="3">
    <source>
        <dbReference type="Proteomes" id="UP000266327"/>
    </source>
</evidence>
<comment type="caution">
    <text evidence="2">The sequence shown here is derived from an EMBL/GenBank/DDBJ whole genome shotgun (WGS) entry which is preliminary data.</text>
</comment>
<accession>A0A3A3G4Q3</accession>
<dbReference type="PANTHER" id="PTHR48207">
    <property type="entry name" value="SUCCINATE--HYDROXYMETHYLGLUTARATE COA-TRANSFERASE"/>
    <property type="match status" value="1"/>
</dbReference>
<keyword evidence="1 2" id="KW-0808">Transferase</keyword>
<sequence>MTTPFDFLPPLPAGPGLRMLDDVTVIDLTTSVAGPYATQLLADMGADVIKIEKKPDGDDSRAWGPPFLRGDSLWNLSVNRNKQSVTLDVGREEGRAVLHDLLEKADVLVVNLGSRVQQKLGIDFARLSAKYPRLIHVSLTGFGLLGKRHDLPCYDLIAEGYSGVMDMTGEPENGPQKIGTPAADLLAGQDAAMAALAALYERQRTGCGKQIDISMVRTMTRFMSPRILPYLGSGEVTRRAGGRDSVIAIYQVFKTADQPLTLGLGNNAIWSRFWTAVGDPEFGAQRAYASNEARRGRRDEIVERIAAILRRKERDEWLALFARERIPAGPINRLDEVVLDPELLEEGLFYQADTNSGSVPQVGLGIAFDGKLAVHRMPPPALGQHTQSVLQTRLGMESARIDALRTAGII</sequence>
<dbReference type="GO" id="GO:0008410">
    <property type="term" value="F:CoA-transferase activity"/>
    <property type="evidence" value="ECO:0007669"/>
    <property type="project" value="TreeGrafter"/>
</dbReference>
<dbReference type="Pfam" id="PF02515">
    <property type="entry name" value="CoA_transf_3"/>
    <property type="match status" value="1"/>
</dbReference>
<dbReference type="Gene3D" id="3.40.50.10540">
    <property type="entry name" value="Crotonobetainyl-coa:carnitine coa-transferase, domain 1"/>
    <property type="match status" value="1"/>
</dbReference>